<evidence type="ECO:0000256" key="1">
    <source>
        <dbReference type="SAM" id="MobiDB-lite"/>
    </source>
</evidence>
<dbReference type="EMBL" id="LJYW01000001">
    <property type="protein sequence ID" value="KPL54286.1"/>
    <property type="molecule type" value="Genomic_DNA"/>
</dbReference>
<organism evidence="2 3">
    <name type="scientific">Prosthecodimorpha hirschii</name>
    <dbReference type="NCBI Taxonomy" id="665126"/>
    <lineage>
        <taxon>Bacteria</taxon>
        <taxon>Pseudomonadati</taxon>
        <taxon>Pseudomonadota</taxon>
        <taxon>Alphaproteobacteria</taxon>
        <taxon>Hyphomicrobiales</taxon>
        <taxon>Ancalomicrobiaceae</taxon>
        <taxon>Prosthecodimorpha</taxon>
    </lineage>
</organism>
<proteinExistence type="predicted"/>
<dbReference type="InterPro" id="IPR019291">
    <property type="entry name" value="Host_attachment_protein"/>
</dbReference>
<protein>
    <recommendedName>
        <fullName evidence="4">Host attachment protein</fullName>
    </recommendedName>
</protein>
<dbReference type="Pfam" id="PF10116">
    <property type="entry name" value="Host_attach"/>
    <property type="match status" value="1"/>
</dbReference>
<evidence type="ECO:0000313" key="2">
    <source>
        <dbReference type="EMBL" id="KPL54286.1"/>
    </source>
</evidence>
<comment type="caution">
    <text evidence="2">The sequence shown here is derived from an EMBL/GenBank/DDBJ whole genome shotgun (WGS) entry which is preliminary data.</text>
</comment>
<accession>A0A0P6WC80</accession>
<reference evidence="2 3" key="1">
    <citation type="submission" date="2015-09" db="EMBL/GenBank/DDBJ databases">
        <authorList>
            <person name="Jackson K.R."/>
            <person name="Lunt B.L."/>
            <person name="Fisher J.N.B."/>
            <person name="Gardner A.V."/>
            <person name="Bailey M.E."/>
            <person name="Deus L.M."/>
            <person name="Earl A.S."/>
            <person name="Gibby P.D."/>
            <person name="Hartmann K.A."/>
            <person name="Liu J.E."/>
            <person name="Manci A.M."/>
            <person name="Nielsen D.A."/>
            <person name="Solomon M.B."/>
            <person name="Breakwell D.P."/>
            <person name="Burnett S.H."/>
            <person name="Grose J.H."/>
        </authorList>
    </citation>
    <scope>NUCLEOTIDE SEQUENCE [LARGE SCALE GENOMIC DNA]</scope>
    <source>
        <strain evidence="2 3">16</strain>
    </source>
</reference>
<gene>
    <name evidence="2" type="ORF">ABB55_20415</name>
</gene>
<dbReference type="Proteomes" id="UP000048984">
    <property type="component" value="Unassembled WGS sequence"/>
</dbReference>
<feature type="region of interest" description="Disordered" evidence="1">
    <location>
        <begin position="53"/>
        <end position="73"/>
    </location>
</feature>
<dbReference type="AlphaFoldDB" id="A0A0P6WC80"/>
<dbReference type="OrthoDB" id="9812459at2"/>
<sequence length="154" mass="16649">MQEDIMRRETTWVVVADGARARILEALGVGAGLRQIENGTMAGSRDLASEIGSDRPGRSYESVGGQHHAVEPHTPVRESLERAFIEAVIDRLVEAKKAGQFDRLVFVAAPHALGAFRALAPEALQQKVVGTLDKDLTREPNEAIAEAVRAFAPV</sequence>
<reference evidence="2 3" key="2">
    <citation type="submission" date="2015-10" db="EMBL/GenBank/DDBJ databases">
        <title>Draft Genome Sequence of Prosthecomicrobium hirschii ATCC 27832.</title>
        <authorList>
            <person name="Daniel J."/>
            <person name="Givan S.A."/>
            <person name="Brun Y.V."/>
            <person name="Brown P.J."/>
        </authorList>
    </citation>
    <scope>NUCLEOTIDE SEQUENCE [LARGE SCALE GENOMIC DNA]</scope>
    <source>
        <strain evidence="2 3">16</strain>
    </source>
</reference>
<dbReference type="STRING" id="665126.ABB55_20415"/>
<name>A0A0P6WC80_9HYPH</name>
<evidence type="ECO:0000313" key="3">
    <source>
        <dbReference type="Proteomes" id="UP000048984"/>
    </source>
</evidence>
<keyword evidence="3" id="KW-1185">Reference proteome</keyword>
<evidence type="ECO:0008006" key="4">
    <source>
        <dbReference type="Google" id="ProtNLM"/>
    </source>
</evidence>